<comment type="caution">
    <text evidence="1">The sequence shown here is derived from an EMBL/GenBank/DDBJ whole genome shotgun (WGS) entry which is preliminary data.</text>
</comment>
<dbReference type="PANTHER" id="PTHR32027:SF0">
    <property type="entry name" value="CYTOSINE DEAMINASE"/>
    <property type="match status" value="1"/>
</dbReference>
<dbReference type="InterPro" id="IPR052349">
    <property type="entry name" value="Metallo-hydrolase_Enzymes"/>
</dbReference>
<accession>A0AAN7YBX0</accession>
<evidence type="ECO:0008006" key="3">
    <source>
        <dbReference type="Google" id="ProtNLM"/>
    </source>
</evidence>
<name>A0AAN7YBX0_9PEZI</name>
<gene>
    <name evidence="1" type="ORF">LTR62_001083</name>
</gene>
<dbReference type="GO" id="GO:0016814">
    <property type="term" value="F:hydrolase activity, acting on carbon-nitrogen (but not peptide) bonds, in cyclic amidines"/>
    <property type="evidence" value="ECO:0007669"/>
    <property type="project" value="TreeGrafter"/>
</dbReference>
<dbReference type="SUPFAM" id="SSF51556">
    <property type="entry name" value="Metallo-dependent hydrolases"/>
    <property type="match status" value="1"/>
</dbReference>
<protein>
    <recommendedName>
        <fullName evidence="3">Metallo-dependent hydrolase</fullName>
    </recommendedName>
</protein>
<dbReference type="Gene3D" id="3.20.20.140">
    <property type="entry name" value="Metal-dependent hydrolases"/>
    <property type="match status" value="1"/>
</dbReference>
<dbReference type="Proteomes" id="UP001310890">
    <property type="component" value="Unassembled WGS sequence"/>
</dbReference>
<dbReference type="EMBL" id="JAVRRL010000118">
    <property type="protein sequence ID" value="KAK5107511.1"/>
    <property type="molecule type" value="Genomic_DNA"/>
</dbReference>
<dbReference type="AlphaFoldDB" id="A0AAN7YBX0"/>
<organism evidence="1 2">
    <name type="scientific">Meristemomyces frigidus</name>
    <dbReference type="NCBI Taxonomy" id="1508187"/>
    <lineage>
        <taxon>Eukaryota</taxon>
        <taxon>Fungi</taxon>
        <taxon>Dikarya</taxon>
        <taxon>Ascomycota</taxon>
        <taxon>Pezizomycotina</taxon>
        <taxon>Dothideomycetes</taxon>
        <taxon>Dothideomycetidae</taxon>
        <taxon>Mycosphaerellales</taxon>
        <taxon>Teratosphaeriaceae</taxon>
        <taxon>Meristemomyces</taxon>
    </lineage>
</organism>
<proteinExistence type="predicted"/>
<reference evidence="1" key="1">
    <citation type="submission" date="2023-08" db="EMBL/GenBank/DDBJ databases">
        <title>Black Yeasts Isolated from many extreme environments.</title>
        <authorList>
            <person name="Coleine C."/>
            <person name="Stajich J.E."/>
            <person name="Selbmann L."/>
        </authorList>
    </citation>
    <scope>NUCLEOTIDE SEQUENCE</scope>
    <source>
        <strain evidence="1">CCFEE 5401</strain>
    </source>
</reference>
<dbReference type="PANTHER" id="PTHR32027">
    <property type="entry name" value="CYTOSINE DEAMINASE"/>
    <property type="match status" value="1"/>
</dbReference>
<sequence>MAAAFLASHGIDIDSELHRIQFGQDSTTPGGSQDTPAVTLVRNASLPNTPSGSTWDIYFHTPSFANGKETGISSIKPHDASSVSQSPGVIDAHAALLAPSLCHPHIHLDKPYLLSHPKYSHLQVERGDFAEAMELTGQAKANFAQDDLLERGQRAIDESVAAGVTHIRAFVEVDAGVQMKCLDAGIELKRKAKGRCEVQICAFAQLPLFSSSDGDENGSVIRGLMTEAAERQEVDVMGSTPYVESDREKQKENVRWIIDLAIKHQKHLDLHLDYNLDPDTPPLVHPVVDTLHKMKWTSANPNKTILLGHCTRLTLFSPSQWHDLRSLIADLPLYFVGLPTSDLYMMRPAHPENLPLQQPTLYPGKMIQDYGLKCCLGVNNIGNAFTPQGSCDPLTLACQGVGVYQLGTRQGTEMLYACVGTLAREAIGLGRERQIGDSSVREGDGDLVLFAAEEVVWTTRRTVSEVVYLYDLCRGRRGFLNGRLVS</sequence>
<dbReference type="InterPro" id="IPR032466">
    <property type="entry name" value="Metal_Hydrolase"/>
</dbReference>
<evidence type="ECO:0000313" key="2">
    <source>
        <dbReference type="Proteomes" id="UP001310890"/>
    </source>
</evidence>
<evidence type="ECO:0000313" key="1">
    <source>
        <dbReference type="EMBL" id="KAK5107511.1"/>
    </source>
</evidence>